<keyword evidence="1" id="KW-0812">Transmembrane</keyword>
<feature type="transmembrane region" description="Helical" evidence="1">
    <location>
        <begin position="84"/>
        <end position="103"/>
    </location>
</feature>
<evidence type="ECO:0000256" key="1">
    <source>
        <dbReference type="SAM" id="Phobius"/>
    </source>
</evidence>
<sequence>MEQEDKDIELIDAYHKGKLSTNEINEFEKRRAADTEFDQKAEDYLHVMAEINTFGEQEFMKKLGSWEEEISGGKTAKVIPLKRILSIAAVIIILMVPIGYLIIQNATQPDSQTLFASYFQPYDDVISQRSGDQSLQEKGLSAYNQQNYRAAIAYFEGHIDENLQDNAIKTYLGISYLAVGEADKAKQWLTGTAQNANGLYKEVSEWYLALTYLKLNEKEKATAQLSAIAKQPDHMFLAQAKELLKELDS</sequence>
<evidence type="ECO:0000313" key="2">
    <source>
        <dbReference type="EMBL" id="MTI24371.1"/>
    </source>
</evidence>
<dbReference type="InterPro" id="IPR011990">
    <property type="entry name" value="TPR-like_helical_dom_sf"/>
</dbReference>
<accession>A0ABW9RL10</accession>
<protein>
    <recommendedName>
        <fullName evidence="4">Tetratricopeptide repeat protein</fullName>
    </recommendedName>
</protein>
<reference evidence="2 3" key="1">
    <citation type="submission" date="2019-02" db="EMBL/GenBank/DDBJ databases">
        <authorList>
            <person name="Goldberg S.R."/>
            <person name="Haltli B.A."/>
            <person name="Correa H."/>
            <person name="Russell K.G."/>
        </authorList>
    </citation>
    <scope>NUCLEOTIDE SEQUENCE [LARGE SCALE GENOMIC DNA]</scope>
    <source>
        <strain evidence="2 3">JCM 16186</strain>
    </source>
</reference>
<dbReference type="Gene3D" id="1.25.40.10">
    <property type="entry name" value="Tetratricopeptide repeat domain"/>
    <property type="match status" value="1"/>
</dbReference>
<keyword evidence="1" id="KW-1133">Transmembrane helix</keyword>
<gene>
    <name evidence="2" type="ORF">E1163_05380</name>
</gene>
<dbReference type="Proteomes" id="UP000798808">
    <property type="component" value="Unassembled WGS sequence"/>
</dbReference>
<dbReference type="EMBL" id="SMLW01000403">
    <property type="protein sequence ID" value="MTI24371.1"/>
    <property type="molecule type" value="Genomic_DNA"/>
</dbReference>
<evidence type="ECO:0000313" key="3">
    <source>
        <dbReference type="Proteomes" id="UP000798808"/>
    </source>
</evidence>
<proteinExistence type="predicted"/>
<dbReference type="SUPFAM" id="SSF48452">
    <property type="entry name" value="TPR-like"/>
    <property type="match status" value="1"/>
</dbReference>
<dbReference type="RefSeq" id="WP_155170289.1">
    <property type="nucleotide sequence ID" value="NZ_BAAAFL010000010.1"/>
</dbReference>
<keyword evidence="1" id="KW-0472">Membrane</keyword>
<comment type="caution">
    <text evidence="2">The sequence shown here is derived from an EMBL/GenBank/DDBJ whole genome shotgun (WGS) entry which is preliminary data.</text>
</comment>
<name>A0ABW9RL10_9BACT</name>
<keyword evidence="3" id="KW-1185">Reference proteome</keyword>
<evidence type="ECO:0008006" key="4">
    <source>
        <dbReference type="Google" id="ProtNLM"/>
    </source>
</evidence>
<organism evidence="2 3">
    <name type="scientific">Fulvivirga kasyanovii</name>
    <dbReference type="NCBI Taxonomy" id="396812"/>
    <lineage>
        <taxon>Bacteria</taxon>
        <taxon>Pseudomonadati</taxon>
        <taxon>Bacteroidota</taxon>
        <taxon>Cytophagia</taxon>
        <taxon>Cytophagales</taxon>
        <taxon>Fulvivirgaceae</taxon>
        <taxon>Fulvivirga</taxon>
    </lineage>
</organism>